<proteinExistence type="predicted"/>
<evidence type="ECO:0000313" key="4">
    <source>
        <dbReference type="Proteomes" id="UP001165679"/>
    </source>
</evidence>
<evidence type="ECO:0000313" key="3">
    <source>
        <dbReference type="EMBL" id="MCW3477804.1"/>
    </source>
</evidence>
<dbReference type="EMBL" id="JAPDNT010000054">
    <property type="protein sequence ID" value="MCW3477804.1"/>
    <property type="molecule type" value="Genomic_DNA"/>
</dbReference>
<comment type="caution">
    <text evidence="3">The sequence shown here is derived from an EMBL/GenBank/DDBJ whole genome shotgun (WGS) entry which is preliminary data.</text>
</comment>
<evidence type="ECO:0000256" key="1">
    <source>
        <dbReference type="SAM" id="MobiDB-lite"/>
    </source>
</evidence>
<feature type="compositionally biased region" description="Pro residues" evidence="1">
    <location>
        <begin position="31"/>
        <end position="40"/>
    </location>
</feature>
<dbReference type="AlphaFoldDB" id="A0AA41YQG4"/>
<feature type="signal peptide" evidence="2">
    <location>
        <begin position="1"/>
        <end position="20"/>
    </location>
</feature>
<protein>
    <submittedName>
        <fullName evidence="3">Uncharacterized protein</fullName>
    </submittedName>
</protein>
<name>A0AA41YQG4_9PROT</name>
<evidence type="ECO:0000256" key="2">
    <source>
        <dbReference type="SAM" id="SignalP"/>
    </source>
</evidence>
<keyword evidence="4" id="KW-1185">Reference proteome</keyword>
<feature type="compositionally biased region" description="Polar residues" evidence="1">
    <location>
        <begin position="104"/>
        <end position="119"/>
    </location>
</feature>
<accession>A0AA41YQG4</accession>
<dbReference type="RefSeq" id="WP_264716773.1">
    <property type="nucleotide sequence ID" value="NZ_JAPDNT010000054.1"/>
</dbReference>
<gene>
    <name evidence="3" type="ORF">OL599_24965</name>
</gene>
<organism evidence="3 4">
    <name type="scientific">Limobrevibacterium gyesilva</name>
    <dbReference type="NCBI Taxonomy" id="2991712"/>
    <lineage>
        <taxon>Bacteria</taxon>
        <taxon>Pseudomonadati</taxon>
        <taxon>Pseudomonadota</taxon>
        <taxon>Alphaproteobacteria</taxon>
        <taxon>Acetobacterales</taxon>
        <taxon>Acetobacteraceae</taxon>
        <taxon>Limobrevibacterium</taxon>
    </lineage>
</organism>
<feature type="chain" id="PRO_5041381545" evidence="2">
    <location>
        <begin position="21"/>
        <end position="119"/>
    </location>
</feature>
<dbReference type="Proteomes" id="UP001165679">
    <property type="component" value="Unassembled WGS sequence"/>
</dbReference>
<keyword evidence="2" id="KW-0732">Signal</keyword>
<reference evidence="3" key="2">
    <citation type="submission" date="2022-10" db="EMBL/GenBank/DDBJ databases">
        <authorList>
            <person name="Trinh H.N."/>
        </authorList>
    </citation>
    <scope>NUCLEOTIDE SEQUENCE</scope>
    <source>
        <strain evidence="3">RN2-1</strain>
    </source>
</reference>
<feature type="region of interest" description="Disordered" evidence="1">
    <location>
        <begin position="23"/>
        <end position="119"/>
    </location>
</feature>
<sequence length="119" mass="12485">MIRVPLLLAVLALTATQAAAGSFTVMSGPNPLAPPAPVVPNPQGFAPAPTPNQDLSAPRTQVKRQKGQAEISASLGEKQRALRPGDGFSPGSSFNEDLQRRNRSATNFAPTINLTMPVE</sequence>
<reference evidence="3" key="1">
    <citation type="submission" date="2022-09" db="EMBL/GenBank/DDBJ databases">
        <title>Rhodovastum sp. nov. RN2-1 isolated from soil in Seongnam, South Korea.</title>
        <authorList>
            <person name="Le N.T."/>
        </authorList>
    </citation>
    <scope>NUCLEOTIDE SEQUENCE</scope>
    <source>
        <strain evidence="3">RN2-1</strain>
    </source>
</reference>